<name>A0ABR2WVG1_9FUNG</name>
<gene>
    <name evidence="2" type="ORF">K7432_006106</name>
</gene>
<feature type="signal peptide" evidence="1">
    <location>
        <begin position="1"/>
        <end position="34"/>
    </location>
</feature>
<keyword evidence="1" id="KW-0732">Signal</keyword>
<accession>A0ABR2WVG1</accession>
<keyword evidence="3" id="KW-1185">Reference proteome</keyword>
<reference evidence="2 3" key="1">
    <citation type="submission" date="2023-04" db="EMBL/GenBank/DDBJ databases">
        <title>Genome of Basidiobolus ranarum AG-B5.</title>
        <authorList>
            <person name="Stajich J.E."/>
            <person name="Carter-House D."/>
            <person name="Gryganskyi A."/>
        </authorList>
    </citation>
    <scope>NUCLEOTIDE SEQUENCE [LARGE SCALE GENOMIC DNA]</scope>
    <source>
        <strain evidence="2 3">AG-B5</strain>
    </source>
</reference>
<sequence>MKHSHPSIFSCLIIFKMKRFFAYALIALGVQVSALPHPVSMCGDWSVSSLEHTLPNTESTFTSNDQVTLRWDTRNANIQHISTIGLFSANTNEFLHTQFRSYPGVDANNGELTFALTVPLCLQREGEYYLQVYGSTPAADSNCSLRTQSFKLTPDPNGDYSVCSL</sequence>
<comment type="caution">
    <text evidence="2">The sequence shown here is derived from an EMBL/GenBank/DDBJ whole genome shotgun (WGS) entry which is preliminary data.</text>
</comment>
<evidence type="ECO:0000313" key="2">
    <source>
        <dbReference type="EMBL" id="KAK9765518.1"/>
    </source>
</evidence>
<dbReference type="EMBL" id="JASJQH010000259">
    <property type="protein sequence ID" value="KAK9765518.1"/>
    <property type="molecule type" value="Genomic_DNA"/>
</dbReference>
<evidence type="ECO:0000313" key="3">
    <source>
        <dbReference type="Proteomes" id="UP001479436"/>
    </source>
</evidence>
<protein>
    <submittedName>
        <fullName evidence="2">Uncharacterized protein</fullName>
    </submittedName>
</protein>
<dbReference type="Proteomes" id="UP001479436">
    <property type="component" value="Unassembled WGS sequence"/>
</dbReference>
<organism evidence="2 3">
    <name type="scientific">Basidiobolus ranarum</name>
    <dbReference type="NCBI Taxonomy" id="34480"/>
    <lineage>
        <taxon>Eukaryota</taxon>
        <taxon>Fungi</taxon>
        <taxon>Fungi incertae sedis</taxon>
        <taxon>Zoopagomycota</taxon>
        <taxon>Entomophthoromycotina</taxon>
        <taxon>Basidiobolomycetes</taxon>
        <taxon>Basidiobolales</taxon>
        <taxon>Basidiobolaceae</taxon>
        <taxon>Basidiobolus</taxon>
    </lineage>
</organism>
<proteinExistence type="predicted"/>
<evidence type="ECO:0000256" key="1">
    <source>
        <dbReference type="SAM" id="SignalP"/>
    </source>
</evidence>
<feature type="chain" id="PRO_5045830942" evidence="1">
    <location>
        <begin position="35"/>
        <end position="165"/>
    </location>
</feature>